<dbReference type="Gene3D" id="2.40.33.10">
    <property type="entry name" value="PK beta-barrel domain-like"/>
    <property type="match status" value="1"/>
</dbReference>
<keyword evidence="11 16" id="KW-0670">Pyruvate</keyword>
<dbReference type="PANTHER" id="PTHR11817">
    <property type="entry name" value="PYRUVATE KINASE"/>
    <property type="match status" value="1"/>
</dbReference>
<dbReference type="NCBIfam" id="TIGR01064">
    <property type="entry name" value="pyruv_kin"/>
    <property type="match status" value="1"/>
</dbReference>
<dbReference type="Gene3D" id="3.20.20.60">
    <property type="entry name" value="Phosphoenolpyruvate-binding domains"/>
    <property type="match status" value="1"/>
</dbReference>
<evidence type="ECO:0000259" key="14">
    <source>
        <dbReference type="Pfam" id="PF00224"/>
    </source>
</evidence>
<dbReference type="GO" id="GO:0004743">
    <property type="term" value="F:pyruvate kinase activity"/>
    <property type="evidence" value="ECO:0007669"/>
    <property type="project" value="UniProtKB-UniRule"/>
</dbReference>
<dbReference type="Proteomes" id="UP000008680">
    <property type="component" value="Chromosome"/>
</dbReference>
<dbReference type="InterPro" id="IPR015806">
    <property type="entry name" value="Pyrv_Knase_insert_dom_sf"/>
</dbReference>
<comment type="pathway">
    <text evidence="1 13">Carbohydrate degradation; glycolysis; pyruvate from D-glyceraldehyde 3-phosphate: step 5/5.</text>
</comment>
<evidence type="ECO:0000256" key="4">
    <source>
        <dbReference type="ARBA" id="ARBA00022679"/>
    </source>
</evidence>
<evidence type="ECO:0000256" key="11">
    <source>
        <dbReference type="ARBA" id="ARBA00023317"/>
    </source>
</evidence>
<dbReference type="SUPFAM" id="SSF52935">
    <property type="entry name" value="PK C-terminal domain-like"/>
    <property type="match status" value="1"/>
</dbReference>
<organism evidence="16 17">
    <name type="scientific">Methanobrevibacter ruminantium (strain ATCC 35063 / DSM 1093 / JCM 13430 / OCM 146 / M1)</name>
    <name type="common">Methanobacterium ruminantium</name>
    <dbReference type="NCBI Taxonomy" id="634498"/>
    <lineage>
        <taxon>Archaea</taxon>
        <taxon>Methanobacteriati</taxon>
        <taxon>Methanobacteriota</taxon>
        <taxon>Methanomada group</taxon>
        <taxon>Methanobacteria</taxon>
        <taxon>Methanobacteriales</taxon>
        <taxon>Methanobacteriaceae</taxon>
        <taxon>Methanobrevibacter</taxon>
    </lineage>
</organism>
<evidence type="ECO:0000313" key="16">
    <source>
        <dbReference type="EMBL" id="ADC46486.1"/>
    </source>
</evidence>
<evidence type="ECO:0000256" key="9">
    <source>
        <dbReference type="ARBA" id="ARBA00022842"/>
    </source>
</evidence>
<evidence type="ECO:0000313" key="17">
    <source>
        <dbReference type="Proteomes" id="UP000008680"/>
    </source>
</evidence>
<dbReference type="SUPFAM" id="SSF50800">
    <property type="entry name" value="PK beta-barrel domain-like"/>
    <property type="match status" value="1"/>
</dbReference>
<feature type="domain" description="Pyruvate kinase barrel" evidence="14">
    <location>
        <begin position="1"/>
        <end position="322"/>
    </location>
</feature>
<evidence type="ECO:0000256" key="3">
    <source>
        <dbReference type="ARBA" id="ARBA00012142"/>
    </source>
</evidence>
<dbReference type="Pfam" id="PF00224">
    <property type="entry name" value="PK"/>
    <property type="match status" value="1"/>
</dbReference>
<evidence type="ECO:0000256" key="2">
    <source>
        <dbReference type="ARBA" id="ARBA00008663"/>
    </source>
</evidence>
<comment type="catalytic activity">
    <reaction evidence="13">
        <text>pyruvate + ATP = phosphoenolpyruvate + ADP + H(+)</text>
        <dbReference type="Rhea" id="RHEA:18157"/>
        <dbReference type="ChEBI" id="CHEBI:15361"/>
        <dbReference type="ChEBI" id="CHEBI:15378"/>
        <dbReference type="ChEBI" id="CHEBI:30616"/>
        <dbReference type="ChEBI" id="CHEBI:58702"/>
        <dbReference type="ChEBI" id="CHEBI:456216"/>
        <dbReference type="EC" id="2.7.1.40"/>
    </reaction>
</comment>
<comment type="similarity">
    <text evidence="2 13">Belongs to the pyruvate kinase family.</text>
</comment>
<evidence type="ECO:0000256" key="12">
    <source>
        <dbReference type="NCBIfam" id="TIGR01064"/>
    </source>
</evidence>
<dbReference type="AlphaFoldDB" id="D3E1S5"/>
<keyword evidence="4 13" id="KW-0808">Transferase</keyword>
<dbReference type="GO" id="GO:0000287">
    <property type="term" value="F:magnesium ion binding"/>
    <property type="evidence" value="ECO:0007669"/>
    <property type="project" value="UniProtKB-UniRule"/>
</dbReference>
<dbReference type="EC" id="2.7.1.40" evidence="3 12"/>
<dbReference type="eggNOG" id="arCOG04120">
    <property type="taxonomic scope" value="Archaea"/>
</dbReference>
<evidence type="ECO:0000256" key="6">
    <source>
        <dbReference type="ARBA" id="ARBA00022741"/>
    </source>
</evidence>
<evidence type="ECO:0000256" key="13">
    <source>
        <dbReference type="RuleBase" id="RU000504"/>
    </source>
</evidence>
<dbReference type="GO" id="GO:0005524">
    <property type="term" value="F:ATP binding"/>
    <property type="evidence" value="ECO:0007669"/>
    <property type="project" value="UniProtKB-KW"/>
</dbReference>
<name>D3E1S5_METRM</name>
<dbReference type="InterPro" id="IPR001697">
    <property type="entry name" value="Pyr_Knase"/>
</dbReference>
<dbReference type="SUPFAM" id="SSF51621">
    <property type="entry name" value="Phosphoenolpyruvate/pyruvate domain"/>
    <property type="match status" value="1"/>
</dbReference>
<evidence type="ECO:0000256" key="7">
    <source>
        <dbReference type="ARBA" id="ARBA00022777"/>
    </source>
</evidence>
<dbReference type="InterPro" id="IPR011037">
    <property type="entry name" value="Pyrv_Knase-like_insert_dom_sf"/>
</dbReference>
<dbReference type="EMBL" id="CP001719">
    <property type="protein sequence ID" value="ADC46486.1"/>
    <property type="molecule type" value="Genomic_DNA"/>
</dbReference>
<evidence type="ECO:0000259" key="15">
    <source>
        <dbReference type="Pfam" id="PF02887"/>
    </source>
</evidence>
<accession>D3E1S5</accession>
<dbReference type="GO" id="GO:0016301">
    <property type="term" value="F:kinase activity"/>
    <property type="evidence" value="ECO:0007669"/>
    <property type="project" value="UniProtKB-KW"/>
</dbReference>
<keyword evidence="6" id="KW-0547">Nucleotide-binding</keyword>
<gene>
    <name evidence="16" type="primary">pykA</name>
    <name evidence="16" type="ordered locus">mru_0635</name>
</gene>
<keyword evidence="10 13" id="KW-0324">Glycolysis</keyword>
<dbReference type="PATRIC" id="fig|634498.28.peg.637"/>
<dbReference type="UniPathway" id="UPA00109">
    <property type="reaction ID" value="UER00188"/>
</dbReference>
<dbReference type="InterPro" id="IPR040442">
    <property type="entry name" value="Pyrv_kinase-like_dom_sf"/>
</dbReference>
<evidence type="ECO:0000256" key="10">
    <source>
        <dbReference type="ARBA" id="ARBA00023152"/>
    </source>
</evidence>
<evidence type="ECO:0000256" key="5">
    <source>
        <dbReference type="ARBA" id="ARBA00022723"/>
    </source>
</evidence>
<keyword evidence="7 13" id="KW-0418">Kinase</keyword>
<dbReference type="NCBIfam" id="NF004491">
    <property type="entry name" value="PRK05826.1"/>
    <property type="match status" value="1"/>
</dbReference>
<keyword evidence="5" id="KW-0479">Metal-binding</keyword>
<dbReference type="HOGENOM" id="CLU_015439_0_2_2"/>
<keyword evidence="8" id="KW-0067">ATP-binding</keyword>
<proteinExistence type="inferred from homology"/>
<dbReference type="RefSeq" id="WP_012955437.1">
    <property type="nucleotide sequence ID" value="NC_013790.1"/>
</dbReference>
<dbReference type="InterPro" id="IPR015793">
    <property type="entry name" value="Pyrv_Knase_brl"/>
</dbReference>
<evidence type="ECO:0000256" key="8">
    <source>
        <dbReference type="ARBA" id="ARBA00022840"/>
    </source>
</evidence>
<sequence>MKKTKIIASVGPASDSVEVMSDMVEMGMDCARINLSHANQEDILKIIDVVNEVRKICNVPLAIMYDTKGPEFRTSEFKHGGVLLNEGDTIKMSKTCIQGNKEEFGVNHKEAIDFINVGDKVLIDNALLEFEVIDKKEDYVLLKALGDGKILNHKTINVPGVDLKLDFISDVDKEDISFAAGHSCDYLALSFVNSGEDVIAARKIVEDAGGDALIISKIESRMGLMNLDEIIDESDGIMVARGDLGVEVPMEHLPIIQKDIIRKCREKGKFAIVATEMLASMYESPRPTRAEVSDVANAVLDGTDCVMLSGETTIGKHPVHAVEMMDRICNYVESTIDYSKHTFYKGKVAISDTIAKLVIGASEYSDIKLIVTPTLTGFTARKISNLRSSSAILACCPSNDIARKLVLNFGVKAVITDIYENTDEMIDNVVDIAKMEFDLNKGDLIVVTGGFPLGKTRNTNSLRILEID</sequence>
<dbReference type="GO" id="GO:0030955">
    <property type="term" value="F:potassium ion binding"/>
    <property type="evidence" value="ECO:0007669"/>
    <property type="project" value="UniProtKB-UniRule"/>
</dbReference>
<feature type="domain" description="Pyruvate kinase C-terminal" evidence="15">
    <location>
        <begin position="352"/>
        <end position="465"/>
    </location>
</feature>
<dbReference type="GeneID" id="8770282"/>
<dbReference type="InterPro" id="IPR015795">
    <property type="entry name" value="Pyrv_Knase_C"/>
</dbReference>
<dbReference type="KEGG" id="mru:mru_0635"/>
<keyword evidence="9 13" id="KW-0460">Magnesium</keyword>
<dbReference type="Pfam" id="PF02887">
    <property type="entry name" value="PK_C"/>
    <property type="match status" value="1"/>
</dbReference>
<dbReference type="STRING" id="634498.mru_0635"/>
<keyword evidence="17" id="KW-1185">Reference proteome</keyword>
<dbReference type="InterPro" id="IPR015813">
    <property type="entry name" value="Pyrv/PenolPyrv_kinase-like_dom"/>
</dbReference>
<dbReference type="InterPro" id="IPR036918">
    <property type="entry name" value="Pyrv_Knase_C_sf"/>
</dbReference>
<reference evidence="16 17" key="1">
    <citation type="journal article" date="2010" name="PLoS ONE">
        <title>The genome sequence of the rumen methanogen Methanobrevibacter ruminantium reveals new possibilities for controlling ruminant methane emissions.</title>
        <authorList>
            <person name="Leahy S.C."/>
            <person name="Kelly W.J."/>
            <person name="Altermann E."/>
            <person name="Ronimus R.S."/>
            <person name="Yeoman C.J."/>
            <person name="Pacheco D.M."/>
            <person name="Li D."/>
            <person name="Kong Z."/>
            <person name="McTavish S."/>
            <person name="Sang C."/>
            <person name="Lambie S.C."/>
            <person name="Janssen P.H."/>
            <person name="Dey D."/>
            <person name="Attwood G.T."/>
        </authorList>
    </citation>
    <scope>NUCLEOTIDE SEQUENCE [LARGE SCALE GENOMIC DNA]</scope>
    <source>
        <strain evidence="17">ATCC 35063 / DSM 1093 / JCM 13430 / OCM 146 / M1</strain>
    </source>
</reference>
<dbReference type="PRINTS" id="PR01050">
    <property type="entry name" value="PYRUVTKNASE"/>
</dbReference>
<dbReference type="OrthoDB" id="56298at2157"/>
<protein>
    <recommendedName>
        <fullName evidence="3 12">Pyruvate kinase</fullName>
        <ecNumber evidence="3 12">2.7.1.40</ecNumber>
    </recommendedName>
</protein>
<evidence type="ECO:0000256" key="1">
    <source>
        <dbReference type="ARBA" id="ARBA00004997"/>
    </source>
</evidence>
<dbReference type="Gene3D" id="3.40.1380.20">
    <property type="entry name" value="Pyruvate kinase, C-terminal domain"/>
    <property type="match status" value="1"/>
</dbReference>